<proteinExistence type="predicted"/>
<reference evidence="1 2" key="1">
    <citation type="submission" date="2023-01" db="EMBL/GenBank/DDBJ databases">
        <title>Cultivation and genomic characterization of new, ubiquitous marine nitrite-oxidizing bacteria from the Nitrospirales.</title>
        <authorList>
            <person name="Mueller A.J."/>
            <person name="Daebeler A."/>
            <person name="Herbold C.W."/>
            <person name="Kirkegaard R.H."/>
            <person name="Daims H."/>
        </authorList>
    </citation>
    <scope>NUCLEOTIDE SEQUENCE [LARGE SCALE GENOMIC DNA]</scope>
    <source>
        <strain evidence="1 2">DK</strain>
    </source>
</reference>
<organism evidence="1 2">
    <name type="scientific">Candidatus Nitrospira neomarina</name>
    <dbReference type="NCBI Taxonomy" id="3020899"/>
    <lineage>
        <taxon>Bacteria</taxon>
        <taxon>Pseudomonadati</taxon>
        <taxon>Nitrospirota</taxon>
        <taxon>Nitrospiria</taxon>
        <taxon>Nitrospirales</taxon>
        <taxon>Nitrospiraceae</taxon>
        <taxon>Nitrospira</taxon>
    </lineage>
</organism>
<keyword evidence="2" id="KW-1185">Reference proteome</keyword>
<evidence type="ECO:0000313" key="1">
    <source>
        <dbReference type="EMBL" id="WNM60727.1"/>
    </source>
</evidence>
<dbReference type="Proteomes" id="UP001302494">
    <property type="component" value="Chromosome"/>
</dbReference>
<dbReference type="AlphaFoldDB" id="A0AA96GGD0"/>
<accession>A0AA96GGD0</accession>
<dbReference type="RefSeq" id="WP_312741859.1">
    <property type="nucleotide sequence ID" value="NZ_CP116968.1"/>
</dbReference>
<protein>
    <submittedName>
        <fullName evidence="1">DUF3501 family protein</fullName>
    </submittedName>
</protein>
<dbReference type="KEGG" id="nneo:PQG83_13265"/>
<name>A0AA96GGD0_9BACT</name>
<gene>
    <name evidence="1" type="ORF">PQG83_13265</name>
</gene>
<dbReference type="EMBL" id="CP116968">
    <property type="protein sequence ID" value="WNM60727.1"/>
    <property type="molecule type" value="Genomic_DNA"/>
</dbReference>
<dbReference type="InterPro" id="IPR021890">
    <property type="entry name" value="DUF3501"/>
</dbReference>
<evidence type="ECO:0000313" key="2">
    <source>
        <dbReference type="Proteomes" id="UP001302494"/>
    </source>
</evidence>
<dbReference type="Pfam" id="PF12007">
    <property type="entry name" value="DUF3501"/>
    <property type="match status" value="1"/>
</dbReference>
<sequence length="193" mass="22289">MKLLTPQDLLPAAQYEENRAGIRQNIIALKKRRRISVGEFVTLVFENRETLLFQIQEMIRIERIFDPGKIQEECDVYNALLPDRNELSATLFIEITDSEKIQPLLDSFKNIDQANTVGIKVGDTSVFANFEAGHSKEDKISAVHFVRFSTTPTFRDLLAQEEVPAFLTILHPQYRTEAPVSQELRQEWLRDLK</sequence>